<proteinExistence type="predicted"/>
<comment type="caution">
    <text evidence="1">The sequence shown here is derived from an EMBL/GenBank/DDBJ whole genome shotgun (WGS) entry which is preliminary data.</text>
</comment>
<dbReference type="EMBL" id="CM041550">
    <property type="protein sequence ID" value="KAI3356444.1"/>
    <property type="molecule type" value="Genomic_DNA"/>
</dbReference>
<evidence type="ECO:0000313" key="2">
    <source>
        <dbReference type="Proteomes" id="UP000831701"/>
    </source>
</evidence>
<reference evidence="1" key="1">
    <citation type="submission" date="2022-04" db="EMBL/GenBank/DDBJ databases">
        <title>Jade perch genome.</title>
        <authorList>
            <person name="Chao B."/>
        </authorList>
    </citation>
    <scope>NUCLEOTIDE SEQUENCE</scope>
    <source>
        <strain evidence="1">CB-2022</strain>
    </source>
</reference>
<organism evidence="1 2">
    <name type="scientific">Scortum barcoo</name>
    <name type="common">barcoo grunter</name>
    <dbReference type="NCBI Taxonomy" id="214431"/>
    <lineage>
        <taxon>Eukaryota</taxon>
        <taxon>Metazoa</taxon>
        <taxon>Chordata</taxon>
        <taxon>Craniata</taxon>
        <taxon>Vertebrata</taxon>
        <taxon>Euteleostomi</taxon>
        <taxon>Actinopterygii</taxon>
        <taxon>Neopterygii</taxon>
        <taxon>Teleostei</taxon>
        <taxon>Neoteleostei</taxon>
        <taxon>Acanthomorphata</taxon>
        <taxon>Eupercaria</taxon>
        <taxon>Centrarchiformes</taxon>
        <taxon>Terapontoidei</taxon>
        <taxon>Terapontidae</taxon>
        <taxon>Scortum</taxon>
    </lineage>
</organism>
<evidence type="ECO:0000313" key="1">
    <source>
        <dbReference type="EMBL" id="KAI3356444.1"/>
    </source>
</evidence>
<protein>
    <submittedName>
        <fullName evidence="1">Uncharacterized protein</fullName>
    </submittedName>
</protein>
<name>A0ACB8VLQ9_9TELE</name>
<sequence>MASLMDPRFCTTYIDPAKVEHIKERVVTELRSLLPTEPGPAVQVRQEEEEGGATAQPGPAMKKRRSLSSFFPKKALTPSLSQADRIRTELATYLLISKISEDADPLQWWNKHEENIPRLSKLAKKYLSIPVMSAPSERLVTCHRASLKPDAQQSSQDTLNGAPVVAAENPGVHVEPPQSEEEEEPLSDCHHDGVFVVSGATPPSAINSRFPIANIIVDLCRREAAGEEGTGMCSRLSGPRLWDKTTPTPISEASTSTTNCRAGSD</sequence>
<keyword evidence="2" id="KW-1185">Reference proteome</keyword>
<accession>A0ACB8VLQ9</accession>
<gene>
    <name evidence="1" type="ORF">L3Q82_017654</name>
</gene>
<dbReference type="Proteomes" id="UP000831701">
    <property type="component" value="Chromosome 20"/>
</dbReference>